<comment type="function">
    <text evidence="1">Cell wall formation. Synthesis of cross-linked peptidoglycan from the lipid intermediates. The enzyme has a penicillin-insensitive transglycosylase N-terminal domain (formation of linear glycan strands) and a penicillin-sensitive transpeptidase C-terminal domain (cross-linking of the peptide subunits).</text>
</comment>
<keyword evidence="10" id="KW-0121">Carboxypeptidase</keyword>
<dbReference type="InterPro" id="IPR031376">
    <property type="entry name" value="PCB_OB"/>
</dbReference>
<feature type="domain" description="Penicillin-binding protein transpeptidase" evidence="27">
    <location>
        <begin position="429"/>
        <end position="684"/>
    </location>
</feature>
<proteinExistence type="inferred from homology"/>
<dbReference type="NCBIfam" id="TIGR02074">
    <property type="entry name" value="PBP_1a_fam"/>
    <property type="match status" value="1"/>
</dbReference>
<comment type="similarity">
    <text evidence="4">In the C-terminal section; belongs to the transpeptidase family.</text>
</comment>
<keyword evidence="21" id="KW-0046">Antibiotic resistance</keyword>
<keyword evidence="19" id="KW-1133">Transmembrane helix</keyword>
<keyword evidence="22" id="KW-0511">Multifunctional enzyme</keyword>
<keyword evidence="31" id="KW-1185">Reference proteome</keyword>
<evidence type="ECO:0000256" key="10">
    <source>
        <dbReference type="ARBA" id="ARBA00022645"/>
    </source>
</evidence>
<dbReference type="Pfam" id="PF17092">
    <property type="entry name" value="PCB_OB"/>
    <property type="match status" value="1"/>
</dbReference>
<evidence type="ECO:0000256" key="9">
    <source>
        <dbReference type="ARBA" id="ARBA00022519"/>
    </source>
</evidence>
<name>A0ABY7GL78_9GAMM</name>
<keyword evidence="16" id="KW-0133">Cell shape</keyword>
<evidence type="ECO:0000256" key="23">
    <source>
        <dbReference type="ARBA" id="ARBA00023316"/>
    </source>
</evidence>
<dbReference type="PROSITE" id="PS51257">
    <property type="entry name" value="PROKAR_LIPOPROTEIN"/>
    <property type="match status" value="1"/>
</dbReference>
<sequence length="791" mass="88194">MPIRKEPKPKRFFKSLFKWLVFIFFTFLLSVSAACYFFLLELSKELPDIGQLEHVQYQTPLKIYSQDKLLIGQFGEKRRIPIAIDQVPRQQINAFLAAEDDRFYTHPGVDYKGLLRAANQLLTTGKKTQGGSTITMQVARNFLLSKEKTFLRKLKEILLSLQIEQRYSKDQILELYLNKIYMGQRAYGVAAAAQTYYGKSLNELKLYQQAMIAGLPKAPSVYNPIANKERALERRNYVLRRMLELGHINTSEYDQAINSPDDAAIQPTNIQFNAPFIAEMARQELVEKYGDDAYTLGLNVYTTVPSRLQAAADHALQSALHEYDERHGYRGLPHKKFKTGQSLATLKAIGDCRQAVVSAVSATQISATLSDDSSVSISWQNVPWKQSGFSKIRIGAANASFIQPNDIVWIRQLADQSWTLTQIPAAEGALAALNAQTGAILAISGGFDFYHSGYNRATQSKRQPGSGFKPFIYTAALEKGFTPASIINDAPIVIQDPSLENDWRPENYNRKYLGPTALRVALRQSINLVSIRLLQDIGMPYALETAMRFGFSREQLPSTLSLALGSGYAPPLRMAAAYAVFANGGFLIKPYLIERIEDHAGNEVFQAKPAEAVCRDCQETVVTVNKTAPRVISEQTHFLMNSLLRDVVQNGTATLAKQKLGRNDLAGKTGTTNEQRDAWFNGFAADIVASAWIGFDNLHPLGKGETGGKAALPMWIEFMKTALENTPETALTPPAGIVQAYINPRDGLLLNQNSSGGIWEYFIEGTQPTAYSAPKEPEFEFDEEWLQETLF</sequence>
<evidence type="ECO:0000256" key="16">
    <source>
        <dbReference type="ARBA" id="ARBA00022960"/>
    </source>
</evidence>
<keyword evidence="20" id="KW-0472">Membrane</keyword>
<evidence type="ECO:0000313" key="30">
    <source>
        <dbReference type="EMBL" id="WAR45238.1"/>
    </source>
</evidence>
<keyword evidence="15" id="KW-0378">Hydrolase</keyword>
<evidence type="ECO:0000256" key="25">
    <source>
        <dbReference type="ARBA" id="ARBA00044770"/>
    </source>
</evidence>
<keyword evidence="17" id="KW-0735">Signal-anchor</keyword>
<keyword evidence="18" id="KW-0573">Peptidoglycan synthesis</keyword>
<dbReference type="SUPFAM" id="SSF53955">
    <property type="entry name" value="Lysozyme-like"/>
    <property type="match status" value="1"/>
</dbReference>
<dbReference type="Gene3D" id="1.10.3810.10">
    <property type="entry name" value="Biosynthetic peptidoglycan transglycosylase-like"/>
    <property type="match status" value="1"/>
</dbReference>
<dbReference type="Pfam" id="PF00905">
    <property type="entry name" value="Transpeptidase"/>
    <property type="match status" value="1"/>
</dbReference>
<evidence type="ECO:0000259" key="29">
    <source>
        <dbReference type="Pfam" id="PF17092"/>
    </source>
</evidence>
<evidence type="ECO:0000256" key="3">
    <source>
        <dbReference type="ARBA" id="ARBA00004752"/>
    </source>
</evidence>
<evidence type="ECO:0000256" key="14">
    <source>
        <dbReference type="ARBA" id="ARBA00022692"/>
    </source>
</evidence>
<evidence type="ECO:0000256" key="15">
    <source>
        <dbReference type="ARBA" id="ARBA00022801"/>
    </source>
</evidence>
<evidence type="ECO:0000256" key="4">
    <source>
        <dbReference type="ARBA" id="ARBA00007090"/>
    </source>
</evidence>
<keyword evidence="14" id="KW-0812">Transmembrane</keyword>
<feature type="domain" description="Glycosyl transferase family 51" evidence="28">
    <location>
        <begin position="70"/>
        <end position="242"/>
    </location>
</feature>
<accession>A0ABY7GL78</accession>
<organism evidence="30 31">
    <name type="scientific">Methylomonas rapida</name>
    <dbReference type="NCBI Taxonomy" id="2963939"/>
    <lineage>
        <taxon>Bacteria</taxon>
        <taxon>Pseudomonadati</taxon>
        <taxon>Pseudomonadota</taxon>
        <taxon>Gammaproteobacteria</taxon>
        <taxon>Methylococcales</taxon>
        <taxon>Methylococcaceae</taxon>
        <taxon>Methylomonas</taxon>
    </lineage>
</organism>
<keyword evidence="13" id="KW-0808">Transferase</keyword>
<dbReference type="InterPro" id="IPR012338">
    <property type="entry name" value="Beta-lactam/transpept-like"/>
</dbReference>
<dbReference type="PANTHER" id="PTHR32282">
    <property type="entry name" value="BINDING PROTEIN TRANSPEPTIDASE, PUTATIVE-RELATED"/>
    <property type="match status" value="1"/>
</dbReference>
<dbReference type="PANTHER" id="PTHR32282:SF27">
    <property type="entry name" value="PENICILLIN-BINDING PROTEIN 1A"/>
    <property type="match status" value="1"/>
</dbReference>
<evidence type="ECO:0000256" key="17">
    <source>
        <dbReference type="ARBA" id="ARBA00022968"/>
    </source>
</evidence>
<keyword evidence="8" id="KW-1003">Cell membrane</keyword>
<evidence type="ECO:0000256" key="19">
    <source>
        <dbReference type="ARBA" id="ARBA00022989"/>
    </source>
</evidence>
<evidence type="ECO:0000259" key="27">
    <source>
        <dbReference type="Pfam" id="PF00905"/>
    </source>
</evidence>
<feature type="domain" description="Penicillin-binding protein OB-like" evidence="29">
    <location>
        <begin position="341"/>
        <end position="425"/>
    </location>
</feature>
<dbReference type="InterPro" id="IPR001460">
    <property type="entry name" value="PCN-bd_Tpept"/>
</dbReference>
<dbReference type="SUPFAM" id="SSF56601">
    <property type="entry name" value="beta-lactamase/transpeptidase-like"/>
    <property type="match status" value="1"/>
</dbReference>
<comment type="catalytic activity">
    <reaction evidence="26">
        <text>[GlcNAc-(1-&gt;4)-Mur2Ac(oyl-L-Ala-gamma-D-Glu-L-Lys-D-Ala-D-Ala)](n)-di-trans,octa-cis-undecaprenyl diphosphate + beta-D-GlcNAc-(1-&gt;4)-Mur2Ac(oyl-L-Ala-gamma-D-Glu-L-Lys-D-Ala-D-Ala)-di-trans,octa-cis-undecaprenyl diphosphate = [GlcNAc-(1-&gt;4)-Mur2Ac(oyl-L-Ala-gamma-D-Glu-L-Lys-D-Ala-D-Ala)](n+1)-di-trans,octa-cis-undecaprenyl diphosphate + di-trans,octa-cis-undecaprenyl diphosphate + H(+)</text>
        <dbReference type="Rhea" id="RHEA:23708"/>
        <dbReference type="Rhea" id="RHEA-COMP:9602"/>
        <dbReference type="Rhea" id="RHEA-COMP:9603"/>
        <dbReference type="ChEBI" id="CHEBI:15378"/>
        <dbReference type="ChEBI" id="CHEBI:58405"/>
        <dbReference type="ChEBI" id="CHEBI:60033"/>
        <dbReference type="ChEBI" id="CHEBI:78435"/>
        <dbReference type="EC" id="2.4.99.28"/>
    </reaction>
</comment>
<evidence type="ECO:0000256" key="5">
    <source>
        <dbReference type="ARBA" id="ARBA00007739"/>
    </source>
</evidence>
<dbReference type="InterPro" id="IPR001264">
    <property type="entry name" value="Glyco_trans_51"/>
</dbReference>
<evidence type="ECO:0000256" key="8">
    <source>
        <dbReference type="ARBA" id="ARBA00022475"/>
    </source>
</evidence>
<evidence type="ECO:0000256" key="7">
    <source>
        <dbReference type="ARBA" id="ARBA00018638"/>
    </source>
</evidence>
<comment type="catalytic activity">
    <reaction evidence="24">
        <text>Preferential cleavage: (Ac)2-L-Lys-D-Ala-|-D-Ala. Also transpeptidation of peptidyl-alanyl moieties that are N-acyl substituents of D-alanine.</text>
        <dbReference type="EC" id="3.4.16.4"/>
    </reaction>
</comment>
<evidence type="ECO:0000256" key="1">
    <source>
        <dbReference type="ARBA" id="ARBA00002624"/>
    </source>
</evidence>
<dbReference type="Gene3D" id="3.40.710.10">
    <property type="entry name" value="DD-peptidase/beta-lactamase superfamily"/>
    <property type="match status" value="2"/>
</dbReference>
<reference evidence="30" key="1">
    <citation type="submission" date="2022-11" db="EMBL/GenBank/DDBJ databases">
        <title>Methylomonas rapida sp. nov., Carotenoid-Producing Obligate Methanotrophs with High Growth Characteristics and Biotechnological Potential.</title>
        <authorList>
            <person name="Tikhonova E.N."/>
            <person name="Suleimanov R.Z."/>
            <person name="Miroshnikov K."/>
            <person name="Oshkin I.Y."/>
            <person name="Belova S.E."/>
            <person name="Danilova O.V."/>
            <person name="Ashikhmin A."/>
            <person name="Konopkin A."/>
            <person name="But S.Y."/>
            <person name="Khmelenina V.N."/>
            <person name="Kuznetsov N."/>
            <person name="Pimenov N.V."/>
            <person name="Dedysh S.N."/>
        </authorList>
    </citation>
    <scope>NUCLEOTIDE SEQUENCE</scope>
    <source>
        <strain evidence="30">MP1</strain>
    </source>
</reference>
<evidence type="ECO:0000256" key="26">
    <source>
        <dbReference type="ARBA" id="ARBA00049902"/>
    </source>
</evidence>
<evidence type="ECO:0000256" key="13">
    <source>
        <dbReference type="ARBA" id="ARBA00022679"/>
    </source>
</evidence>
<keyword evidence="9" id="KW-0997">Cell inner membrane</keyword>
<keyword evidence="12" id="KW-0328">Glycosyltransferase</keyword>
<dbReference type="EC" id="3.4.16.4" evidence="6"/>
<dbReference type="InterPro" id="IPR023346">
    <property type="entry name" value="Lysozyme-like_dom_sf"/>
</dbReference>
<comment type="pathway">
    <text evidence="3">Cell wall biogenesis; peptidoglycan biosynthesis.</text>
</comment>
<keyword evidence="23" id="KW-0961">Cell wall biogenesis/degradation</keyword>
<gene>
    <name evidence="30" type="ORF">NM686_001635</name>
</gene>
<evidence type="ECO:0000256" key="11">
    <source>
        <dbReference type="ARBA" id="ARBA00022670"/>
    </source>
</evidence>
<comment type="subcellular location">
    <subcellularLocation>
        <location evidence="2">Cell inner membrane</location>
        <topology evidence="2">Single-pass type II membrane protein</topology>
    </subcellularLocation>
</comment>
<evidence type="ECO:0000259" key="28">
    <source>
        <dbReference type="Pfam" id="PF00912"/>
    </source>
</evidence>
<dbReference type="RefSeq" id="WP_269022232.1">
    <property type="nucleotide sequence ID" value="NZ_CP113517.1"/>
</dbReference>
<dbReference type="EC" id="2.4.99.28" evidence="25"/>
<dbReference type="Pfam" id="PF00912">
    <property type="entry name" value="Transgly"/>
    <property type="match status" value="1"/>
</dbReference>
<evidence type="ECO:0000313" key="31">
    <source>
        <dbReference type="Proteomes" id="UP001162780"/>
    </source>
</evidence>
<evidence type="ECO:0000256" key="18">
    <source>
        <dbReference type="ARBA" id="ARBA00022984"/>
    </source>
</evidence>
<evidence type="ECO:0000256" key="24">
    <source>
        <dbReference type="ARBA" id="ARBA00034000"/>
    </source>
</evidence>
<comment type="similarity">
    <text evidence="5">In the N-terminal section; belongs to the glycosyltransferase 51 family.</text>
</comment>
<dbReference type="InterPro" id="IPR050396">
    <property type="entry name" value="Glycosyltr_51/Transpeptidase"/>
</dbReference>
<keyword evidence="11" id="KW-0645">Protease</keyword>
<dbReference type="EMBL" id="CP113517">
    <property type="protein sequence ID" value="WAR45238.1"/>
    <property type="molecule type" value="Genomic_DNA"/>
</dbReference>
<evidence type="ECO:0000256" key="12">
    <source>
        <dbReference type="ARBA" id="ARBA00022676"/>
    </source>
</evidence>
<evidence type="ECO:0000256" key="20">
    <source>
        <dbReference type="ARBA" id="ARBA00023136"/>
    </source>
</evidence>
<evidence type="ECO:0000256" key="22">
    <source>
        <dbReference type="ARBA" id="ARBA00023268"/>
    </source>
</evidence>
<evidence type="ECO:0000256" key="6">
    <source>
        <dbReference type="ARBA" id="ARBA00012448"/>
    </source>
</evidence>
<dbReference type="Proteomes" id="UP001162780">
    <property type="component" value="Chromosome"/>
</dbReference>
<evidence type="ECO:0000256" key="2">
    <source>
        <dbReference type="ARBA" id="ARBA00004249"/>
    </source>
</evidence>
<protein>
    <recommendedName>
        <fullName evidence="7">Penicillin-binding protein 1A</fullName>
        <ecNumber evidence="25">2.4.99.28</ecNumber>
        <ecNumber evidence="6">3.4.16.4</ecNumber>
    </recommendedName>
</protein>
<evidence type="ECO:0000256" key="21">
    <source>
        <dbReference type="ARBA" id="ARBA00023251"/>
    </source>
</evidence>
<dbReference type="InterPro" id="IPR036950">
    <property type="entry name" value="PBP_transglycosylase"/>
</dbReference>